<dbReference type="Gene3D" id="1.10.443.10">
    <property type="entry name" value="Intergrase catalytic core"/>
    <property type="match status" value="1"/>
</dbReference>
<dbReference type="PANTHER" id="PTHR30349:SF81">
    <property type="entry name" value="TYROSINE RECOMBINASE XERC"/>
    <property type="match status" value="1"/>
</dbReference>
<dbReference type="InterPro" id="IPR004107">
    <property type="entry name" value="Integrase_SAM-like_N"/>
</dbReference>
<name>A0A1G2P9X3_9BACT</name>
<dbReference type="InterPro" id="IPR002104">
    <property type="entry name" value="Integrase_catalytic"/>
</dbReference>
<dbReference type="InterPro" id="IPR011010">
    <property type="entry name" value="DNA_brk_join_enz"/>
</dbReference>
<dbReference type="InterPro" id="IPR010998">
    <property type="entry name" value="Integrase_recombinase_N"/>
</dbReference>
<dbReference type="AlphaFoldDB" id="A0A1G2P9X3"/>
<evidence type="ECO:0000259" key="5">
    <source>
        <dbReference type="PROSITE" id="PS51898"/>
    </source>
</evidence>
<dbReference type="SUPFAM" id="SSF56349">
    <property type="entry name" value="DNA breaking-rejoining enzymes"/>
    <property type="match status" value="1"/>
</dbReference>
<dbReference type="STRING" id="1802333.A3G03_01555"/>
<proteinExistence type="predicted"/>
<evidence type="ECO:0000313" key="8">
    <source>
        <dbReference type="Proteomes" id="UP000176355"/>
    </source>
</evidence>
<dbReference type="NCBIfam" id="NF040815">
    <property type="entry name" value="recomb_XerA_Arch"/>
    <property type="match status" value="1"/>
</dbReference>
<keyword evidence="3" id="KW-0233">DNA recombination</keyword>
<dbReference type="PROSITE" id="PS51898">
    <property type="entry name" value="TYR_RECOMBINASE"/>
    <property type="match status" value="1"/>
</dbReference>
<dbReference type="PROSITE" id="PS51900">
    <property type="entry name" value="CB"/>
    <property type="match status" value="1"/>
</dbReference>
<gene>
    <name evidence="7" type="ORF">A3G03_01555</name>
</gene>
<dbReference type="GO" id="GO:0003677">
    <property type="term" value="F:DNA binding"/>
    <property type="evidence" value="ECO:0007669"/>
    <property type="project" value="UniProtKB-UniRule"/>
</dbReference>
<dbReference type="InterPro" id="IPR044068">
    <property type="entry name" value="CB"/>
</dbReference>
<evidence type="ECO:0000256" key="1">
    <source>
        <dbReference type="ARBA" id="ARBA00022908"/>
    </source>
</evidence>
<sequence>MELAALVKLKTEFLEYLEIEKGRSVKTVENYAHYLERFLKFSQARKPADITDESVRRFRLWLNRQPALGGTLKSKTQNYYLIALRTFLKYLVKRKITSLPAERIELARVGERQLDLISQEELERLLAAPEGNDLRTLRDKAILELLFSTGLRVTELCSLSRDLNWQAPEISIRGKGEKIRLVFISPAAREAIQRYLMARKDMEEPLFLSNKNAALTRRSVERIVKFYAIKAGIAKKVVPHSLRHLFATDLLRNGADLRSVQALLGHANIMTTQIYTHVTDKHLREIHQNFHAKNRK</sequence>
<evidence type="ECO:0000256" key="3">
    <source>
        <dbReference type="ARBA" id="ARBA00023172"/>
    </source>
</evidence>
<dbReference type="GO" id="GO:0015074">
    <property type="term" value="P:DNA integration"/>
    <property type="evidence" value="ECO:0007669"/>
    <property type="project" value="UniProtKB-KW"/>
</dbReference>
<dbReference type="Proteomes" id="UP000176355">
    <property type="component" value="Unassembled WGS sequence"/>
</dbReference>
<dbReference type="InterPro" id="IPR050090">
    <property type="entry name" value="Tyrosine_recombinase_XerCD"/>
</dbReference>
<organism evidence="7 8">
    <name type="scientific">Candidatus Taylorbacteria bacterium RIFCSPLOWO2_12_FULL_44_15c</name>
    <dbReference type="NCBI Taxonomy" id="1802333"/>
    <lineage>
        <taxon>Bacteria</taxon>
        <taxon>Candidatus Tayloriibacteriota</taxon>
    </lineage>
</organism>
<reference evidence="7 8" key="1">
    <citation type="journal article" date="2016" name="Nat. Commun.">
        <title>Thousands of microbial genomes shed light on interconnected biogeochemical processes in an aquifer system.</title>
        <authorList>
            <person name="Anantharaman K."/>
            <person name="Brown C.T."/>
            <person name="Hug L.A."/>
            <person name="Sharon I."/>
            <person name="Castelle C.J."/>
            <person name="Probst A.J."/>
            <person name="Thomas B.C."/>
            <person name="Singh A."/>
            <person name="Wilkins M.J."/>
            <person name="Karaoz U."/>
            <person name="Brodie E.L."/>
            <person name="Williams K.H."/>
            <person name="Hubbard S.S."/>
            <person name="Banfield J.F."/>
        </authorList>
    </citation>
    <scope>NUCLEOTIDE SEQUENCE [LARGE SCALE GENOMIC DNA]</scope>
</reference>
<feature type="domain" description="Core-binding (CB)" evidence="6">
    <location>
        <begin position="4"/>
        <end position="92"/>
    </location>
</feature>
<evidence type="ECO:0000256" key="2">
    <source>
        <dbReference type="ARBA" id="ARBA00023125"/>
    </source>
</evidence>
<dbReference type="EMBL" id="MHSL01000003">
    <property type="protein sequence ID" value="OHA44401.1"/>
    <property type="molecule type" value="Genomic_DNA"/>
</dbReference>
<evidence type="ECO:0000313" key="7">
    <source>
        <dbReference type="EMBL" id="OHA44401.1"/>
    </source>
</evidence>
<evidence type="ECO:0000256" key="4">
    <source>
        <dbReference type="PROSITE-ProRule" id="PRU01248"/>
    </source>
</evidence>
<evidence type="ECO:0000259" key="6">
    <source>
        <dbReference type="PROSITE" id="PS51900"/>
    </source>
</evidence>
<dbReference type="Gene3D" id="1.10.150.130">
    <property type="match status" value="1"/>
</dbReference>
<accession>A0A1G2P9X3</accession>
<keyword evidence="2 4" id="KW-0238">DNA-binding</keyword>
<dbReference type="CDD" id="cd00798">
    <property type="entry name" value="INT_XerDC_C"/>
    <property type="match status" value="1"/>
</dbReference>
<dbReference type="Pfam" id="PF00589">
    <property type="entry name" value="Phage_integrase"/>
    <property type="match status" value="1"/>
</dbReference>
<dbReference type="PANTHER" id="PTHR30349">
    <property type="entry name" value="PHAGE INTEGRASE-RELATED"/>
    <property type="match status" value="1"/>
</dbReference>
<dbReference type="GO" id="GO:0006310">
    <property type="term" value="P:DNA recombination"/>
    <property type="evidence" value="ECO:0007669"/>
    <property type="project" value="UniProtKB-KW"/>
</dbReference>
<dbReference type="InterPro" id="IPR013762">
    <property type="entry name" value="Integrase-like_cat_sf"/>
</dbReference>
<keyword evidence="1" id="KW-0229">DNA integration</keyword>
<comment type="caution">
    <text evidence="7">The sequence shown here is derived from an EMBL/GenBank/DDBJ whole genome shotgun (WGS) entry which is preliminary data.</text>
</comment>
<evidence type="ECO:0008006" key="9">
    <source>
        <dbReference type="Google" id="ProtNLM"/>
    </source>
</evidence>
<dbReference type="Pfam" id="PF02899">
    <property type="entry name" value="Phage_int_SAM_1"/>
    <property type="match status" value="1"/>
</dbReference>
<protein>
    <recommendedName>
        <fullName evidence="9">Tyrosine recombinase XerC</fullName>
    </recommendedName>
</protein>
<feature type="domain" description="Tyr recombinase" evidence="5">
    <location>
        <begin position="112"/>
        <end position="288"/>
    </location>
</feature>